<dbReference type="KEGG" id="ztr:MYCGRDRAFT_110965"/>
<reference evidence="2 3" key="1">
    <citation type="journal article" date="2011" name="PLoS Genet.">
        <title>Finished genome of the fungal wheat pathogen Mycosphaerella graminicola reveals dispensome structure, chromosome plasticity, and stealth pathogenesis.</title>
        <authorList>
            <person name="Goodwin S.B."/>
            <person name="Ben M'barek S."/>
            <person name="Dhillon B."/>
            <person name="Wittenberg A.H.J."/>
            <person name="Crane C.F."/>
            <person name="Hane J.K."/>
            <person name="Foster A.J."/>
            <person name="Van der Lee T.A.J."/>
            <person name="Grimwood J."/>
            <person name="Aerts A."/>
            <person name="Antoniw J."/>
            <person name="Bailey A."/>
            <person name="Bluhm B."/>
            <person name="Bowler J."/>
            <person name="Bristow J."/>
            <person name="van der Burgt A."/>
            <person name="Canto-Canche B."/>
            <person name="Churchill A.C.L."/>
            <person name="Conde-Ferraez L."/>
            <person name="Cools H.J."/>
            <person name="Coutinho P.M."/>
            <person name="Csukai M."/>
            <person name="Dehal P."/>
            <person name="De Wit P."/>
            <person name="Donzelli B."/>
            <person name="van de Geest H.C."/>
            <person name="van Ham R.C.H.J."/>
            <person name="Hammond-Kosack K.E."/>
            <person name="Henrissat B."/>
            <person name="Kilian A."/>
            <person name="Kobayashi A.K."/>
            <person name="Koopmann E."/>
            <person name="Kourmpetis Y."/>
            <person name="Kuzniar A."/>
            <person name="Lindquist E."/>
            <person name="Lombard V."/>
            <person name="Maliepaard C."/>
            <person name="Martins N."/>
            <person name="Mehrabi R."/>
            <person name="Nap J.P.H."/>
            <person name="Ponomarenko A."/>
            <person name="Rudd J.J."/>
            <person name="Salamov A."/>
            <person name="Schmutz J."/>
            <person name="Schouten H.J."/>
            <person name="Shapiro H."/>
            <person name="Stergiopoulos I."/>
            <person name="Torriani S.F.F."/>
            <person name="Tu H."/>
            <person name="de Vries R.P."/>
            <person name="Waalwijk C."/>
            <person name="Ware S.B."/>
            <person name="Wiebenga A."/>
            <person name="Zwiers L.-H."/>
            <person name="Oliver R.P."/>
            <person name="Grigoriev I.V."/>
            <person name="Kema G.H.J."/>
        </authorList>
    </citation>
    <scope>NUCLEOTIDE SEQUENCE [LARGE SCALE GENOMIC DNA]</scope>
    <source>
        <strain evidence="3">CBS 115943 / IPO323</strain>
    </source>
</reference>
<sequence>MPRMIGGYEFCYSDDEESTASESDDYEDILIGVNDFKKLQGEHAAPEMTSTDHGNNSAANGSEIVTDEETSRKDSAMDLDVSAACGGASSLAKELEDDDGSLFGDGEPLFGDSDNDSLFDDESTMEPESAAVVVPALEPEGPAVPAHKSGLALPKKPAPHVGLALPNMAPVKSSHHGGLALPSKPIAKATEAPASTPAAPAQVTEQRPAQAKPFHTGGLALPSKKTTVTPASATAVSAQVTEQGTSSGESTSPAGPSTPVSAAGSSTNVTPASSCPSTPTPAPKQGRKRKASTQRPDPRLAFNDAARANGARLDAERAEKRRKRAEDEKAEKEAKRLADPHVQRDMLFHQQWKATNPGPEHTPPAIPSADQRWMNPRREDRDLPIWVNPDGSRRQMPVSDALAAQQCQYSDVWSAHAAEKQARRAEVQRQRRANHQAFSNFGPDLEVLAGIQAREQEVRVSRESAVAEAIIVIDDELEEVPCIDLTGSGPAPRTPRRVSPPGLKRTQASSANLGARWGVKPEMAKQLAKEVAEKAEKAEKAKKSAEKKSRKSSGVSKEPAVVLED</sequence>
<name>F9XLB2_ZYMTI</name>
<feature type="compositionally biased region" description="Acidic residues" evidence="1">
    <location>
        <begin position="113"/>
        <end position="125"/>
    </location>
</feature>
<accession>F9XLB2</accession>
<evidence type="ECO:0000256" key="1">
    <source>
        <dbReference type="SAM" id="MobiDB-lite"/>
    </source>
</evidence>
<proteinExistence type="predicted"/>
<dbReference type="RefSeq" id="XP_003849193.1">
    <property type="nucleotide sequence ID" value="XM_003849145.1"/>
</dbReference>
<dbReference type="GeneID" id="13398740"/>
<gene>
    <name evidence="2" type="ORF">MYCGRDRAFT_110965</name>
</gene>
<feature type="region of interest" description="Disordered" evidence="1">
    <location>
        <begin position="90"/>
        <end position="399"/>
    </location>
</feature>
<feature type="compositionally biased region" description="Polar residues" evidence="1">
    <location>
        <begin position="253"/>
        <end position="269"/>
    </location>
</feature>
<dbReference type="HOGENOM" id="CLU_482506_0_0_1"/>
<feature type="compositionally biased region" description="Low complexity" evidence="1">
    <location>
        <begin position="223"/>
        <end position="252"/>
    </location>
</feature>
<dbReference type="InParanoid" id="F9XLB2"/>
<dbReference type="AlphaFoldDB" id="F9XLB2"/>
<organism evidence="2 3">
    <name type="scientific">Zymoseptoria tritici (strain CBS 115943 / IPO323)</name>
    <name type="common">Speckled leaf blotch fungus</name>
    <name type="synonym">Septoria tritici</name>
    <dbReference type="NCBI Taxonomy" id="336722"/>
    <lineage>
        <taxon>Eukaryota</taxon>
        <taxon>Fungi</taxon>
        <taxon>Dikarya</taxon>
        <taxon>Ascomycota</taxon>
        <taxon>Pezizomycotina</taxon>
        <taxon>Dothideomycetes</taxon>
        <taxon>Dothideomycetidae</taxon>
        <taxon>Mycosphaerellales</taxon>
        <taxon>Mycosphaerellaceae</taxon>
        <taxon>Zymoseptoria</taxon>
    </lineage>
</organism>
<dbReference type="EMBL" id="CM001205">
    <property type="protein sequence ID" value="EGP84169.1"/>
    <property type="molecule type" value="Genomic_DNA"/>
</dbReference>
<feature type="region of interest" description="Disordered" evidence="1">
    <location>
        <begin position="40"/>
        <end position="77"/>
    </location>
</feature>
<feature type="compositionally biased region" description="Polar residues" evidence="1">
    <location>
        <begin position="48"/>
        <end position="60"/>
    </location>
</feature>
<dbReference type="OrthoDB" id="10406003at2759"/>
<dbReference type="Proteomes" id="UP000008062">
    <property type="component" value="Chromosome 10"/>
</dbReference>
<feature type="region of interest" description="Disordered" evidence="1">
    <location>
        <begin position="484"/>
        <end position="565"/>
    </location>
</feature>
<keyword evidence="3" id="KW-1185">Reference proteome</keyword>
<protein>
    <submittedName>
        <fullName evidence="2">Uncharacterized protein</fullName>
    </submittedName>
</protein>
<feature type="compositionally biased region" description="Basic and acidic residues" evidence="1">
    <location>
        <begin position="313"/>
        <end position="347"/>
    </location>
</feature>
<feature type="compositionally biased region" description="Low complexity" evidence="1">
    <location>
        <begin position="187"/>
        <end position="204"/>
    </location>
</feature>
<dbReference type="VEuPathDB" id="FungiDB:ZTRI_10.134"/>
<evidence type="ECO:0000313" key="3">
    <source>
        <dbReference type="Proteomes" id="UP000008062"/>
    </source>
</evidence>
<evidence type="ECO:0000313" key="2">
    <source>
        <dbReference type="EMBL" id="EGP84169.1"/>
    </source>
</evidence>
<feature type="compositionally biased region" description="Basic and acidic residues" evidence="1">
    <location>
        <begin position="527"/>
        <end position="547"/>
    </location>
</feature>